<accession>A0A6J8E544</accession>
<organism evidence="1 2">
    <name type="scientific">Mytilus coruscus</name>
    <name type="common">Sea mussel</name>
    <dbReference type="NCBI Taxonomy" id="42192"/>
    <lineage>
        <taxon>Eukaryota</taxon>
        <taxon>Metazoa</taxon>
        <taxon>Spiralia</taxon>
        <taxon>Lophotrochozoa</taxon>
        <taxon>Mollusca</taxon>
        <taxon>Bivalvia</taxon>
        <taxon>Autobranchia</taxon>
        <taxon>Pteriomorphia</taxon>
        <taxon>Mytilida</taxon>
        <taxon>Mytiloidea</taxon>
        <taxon>Mytilidae</taxon>
        <taxon>Mytilinae</taxon>
        <taxon>Mytilus</taxon>
    </lineage>
</organism>
<gene>
    <name evidence="1" type="ORF">MCOR_47924</name>
</gene>
<dbReference type="OrthoDB" id="6782535at2759"/>
<sequence>MFQRLTTAANGLFENRSEVFQYEMSRVPSTMFDCNRLLREACKSNIADAIWVCGSDCIHEIDGESFQYVLDGSSLLQRLPWTHGDTFGDITQMYVDHVIRKYKDPVVPSVKDITRLRRTKGIISPNINFTSSMPCKTEKELFVSNSHNKQALVNMLCDKPNENDIRCKNATDDADLLITQTAVDCALSSEVVVIDEDTDLLVLLIHHVNQHRYHQSRKEALTCSYGRLPLERLNILRWRKFTARVITGNTSVQVKSLPPTSDLGQVHGLRFYYQSQKWMSEEVDIDPTGYGWEIKRRIFLSSFDGTSSGT</sequence>
<evidence type="ECO:0000313" key="1">
    <source>
        <dbReference type="EMBL" id="CAC5415218.1"/>
    </source>
</evidence>
<dbReference type="EMBL" id="CACVKT020008387">
    <property type="protein sequence ID" value="CAC5415218.1"/>
    <property type="molecule type" value="Genomic_DNA"/>
</dbReference>
<proteinExistence type="predicted"/>
<dbReference type="Proteomes" id="UP000507470">
    <property type="component" value="Unassembled WGS sequence"/>
</dbReference>
<dbReference type="AlphaFoldDB" id="A0A6J8E544"/>
<protein>
    <submittedName>
        <fullName evidence="1">Uncharacterized protein</fullName>
    </submittedName>
</protein>
<reference evidence="1 2" key="1">
    <citation type="submission" date="2020-06" db="EMBL/GenBank/DDBJ databases">
        <authorList>
            <person name="Li R."/>
            <person name="Bekaert M."/>
        </authorList>
    </citation>
    <scope>NUCLEOTIDE SEQUENCE [LARGE SCALE GENOMIC DNA]</scope>
    <source>
        <strain evidence="2">wild</strain>
    </source>
</reference>
<name>A0A6J8E544_MYTCO</name>
<evidence type="ECO:0000313" key="2">
    <source>
        <dbReference type="Proteomes" id="UP000507470"/>
    </source>
</evidence>
<keyword evidence="2" id="KW-1185">Reference proteome</keyword>